<name>A0A4Y2G181_ARAVE</name>
<comment type="caution">
    <text evidence="1">The sequence shown here is derived from an EMBL/GenBank/DDBJ whole genome shotgun (WGS) entry which is preliminary data.</text>
</comment>
<sequence length="106" mass="12266">MTTELCTDWILTLVPWLLEVVLRTSFDLLSFRIWPVAQSPRQQSVQNVMWYPSIDSLAFDVRAFIDISPERSGHPKNPRVTTIPCLPTTADKAYFRQRTPSVKFLI</sequence>
<evidence type="ECO:0000313" key="2">
    <source>
        <dbReference type="Proteomes" id="UP000499080"/>
    </source>
</evidence>
<evidence type="ECO:0000313" key="1">
    <source>
        <dbReference type="EMBL" id="GBM47480.1"/>
    </source>
</evidence>
<organism evidence="1 2">
    <name type="scientific">Araneus ventricosus</name>
    <name type="common">Orbweaver spider</name>
    <name type="synonym">Epeira ventricosa</name>
    <dbReference type="NCBI Taxonomy" id="182803"/>
    <lineage>
        <taxon>Eukaryota</taxon>
        <taxon>Metazoa</taxon>
        <taxon>Ecdysozoa</taxon>
        <taxon>Arthropoda</taxon>
        <taxon>Chelicerata</taxon>
        <taxon>Arachnida</taxon>
        <taxon>Araneae</taxon>
        <taxon>Araneomorphae</taxon>
        <taxon>Entelegynae</taxon>
        <taxon>Araneoidea</taxon>
        <taxon>Araneidae</taxon>
        <taxon>Araneus</taxon>
    </lineage>
</organism>
<accession>A0A4Y2G181</accession>
<reference evidence="1 2" key="1">
    <citation type="journal article" date="2019" name="Sci. Rep.">
        <title>Orb-weaving spider Araneus ventricosus genome elucidates the spidroin gene catalogue.</title>
        <authorList>
            <person name="Kono N."/>
            <person name="Nakamura H."/>
            <person name="Ohtoshi R."/>
            <person name="Moran D.A.P."/>
            <person name="Shinohara A."/>
            <person name="Yoshida Y."/>
            <person name="Fujiwara M."/>
            <person name="Mori M."/>
            <person name="Tomita M."/>
            <person name="Arakawa K."/>
        </authorList>
    </citation>
    <scope>NUCLEOTIDE SEQUENCE [LARGE SCALE GENOMIC DNA]</scope>
</reference>
<proteinExistence type="predicted"/>
<keyword evidence="2" id="KW-1185">Reference proteome</keyword>
<gene>
    <name evidence="1" type="ORF">AVEN_153692_1</name>
</gene>
<protein>
    <submittedName>
        <fullName evidence="1">Uncharacterized protein</fullName>
    </submittedName>
</protein>
<dbReference type="EMBL" id="BGPR01001182">
    <property type="protein sequence ID" value="GBM47480.1"/>
    <property type="molecule type" value="Genomic_DNA"/>
</dbReference>
<dbReference type="AlphaFoldDB" id="A0A4Y2G181"/>
<dbReference type="Proteomes" id="UP000499080">
    <property type="component" value="Unassembled WGS sequence"/>
</dbReference>